<dbReference type="PANTHER" id="PTHR41324:SF1">
    <property type="entry name" value="DUF2232 DOMAIN-CONTAINING PROTEIN"/>
    <property type="match status" value="1"/>
</dbReference>
<feature type="transmembrane region" description="Helical" evidence="1">
    <location>
        <begin position="282"/>
        <end position="307"/>
    </location>
</feature>
<organism evidence="2 3">
    <name type="scientific">Caloramator quimbayensis</name>
    <dbReference type="NCBI Taxonomy" id="1147123"/>
    <lineage>
        <taxon>Bacteria</taxon>
        <taxon>Bacillati</taxon>
        <taxon>Bacillota</taxon>
        <taxon>Clostridia</taxon>
        <taxon>Eubacteriales</taxon>
        <taxon>Clostridiaceae</taxon>
        <taxon>Caloramator</taxon>
    </lineage>
</organism>
<protein>
    <submittedName>
        <fullName evidence="2">Uncharacterized conserved protein YybS, DUF2232 family</fullName>
    </submittedName>
</protein>
<keyword evidence="1" id="KW-0472">Membrane</keyword>
<reference evidence="3" key="1">
    <citation type="submission" date="2017-02" db="EMBL/GenBank/DDBJ databases">
        <authorList>
            <person name="Varghese N."/>
            <person name="Submissions S."/>
        </authorList>
    </citation>
    <scope>NUCLEOTIDE SEQUENCE [LARGE SCALE GENOMIC DNA]</scope>
    <source>
        <strain evidence="3">USBA 833</strain>
    </source>
</reference>
<dbReference type="AlphaFoldDB" id="A0A1T4Y6T6"/>
<evidence type="ECO:0000313" key="3">
    <source>
        <dbReference type="Proteomes" id="UP000190105"/>
    </source>
</evidence>
<name>A0A1T4Y6T6_9CLOT</name>
<evidence type="ECO:0000313" key="2">
    <source>
        <dbReference type="EMBL" id="SKA97517.1"/>
    </source>
</evidence>
<dbReference type="STRING" id="1147123.SAMN05443428_12535"/>
<dbReference type="PANTHER" id="PTHR41324">
    <property type="entry name" value="MEMBRANE PROTEIN-RELATED"/>
    <property type="match status" value="1"/>
</dbReference>
<keyword evidence="1" id="KW-1133">Transmembrane helix</keyword>
<sequence>MRDKSSTRAMVEAGLFTAITVVLILLSLYIPVLYMVGIFLWPLPVTFIYIRHGAKYSIMSLVVAGIITAISYDPVSALNITATFGLMSIVLGYCIKNKKDFFFSVILMSAAMFISLVLVLKVFSLFMGQDIITMLTDQMNQMREMAASMYSQMGVPKETQELALNAFPTGEVFKKMLPIGLLIGSIMMAIISYTIAGKVFKRFGYEVSIMKPLSNWYMPIQLAIGIIGLVLLSYLMVYLKIKNSDILFINASLLMQFAFVVDGIAAVDFFMKKKDVTKGLRIFILLFLIFSQIGRFLFFIGLIDYALNLRKLDVNRG</sequence>
<feature type="transmembrane region" description="Helical" evidence="1">
    <location>
        <begin position="176"/>
        <end position="196"/>
    </location>
</feature>
<keyword evidence="3" id="KW-1185">Reference proteome</keyword>
<feature type="transmembrane region" description="Helical" evidence="1">
    <location>
        <begin position="53"/>
        <end position="72"/>
    </location>
</feature>
<dbReference type="OrthoDB" id="1938242at2"/>
<proteinExistence type="predicted"/>
<dbReference type="Pfam" id="PF09991">
    <property type="entry name" value="DUF2232"/>
    <property type="match status" value="1"/>
</dbReference>
<feature type="transmembrane region" description="Helical" evidence="1">
    <location>
        <begin position="216"/>
        <end position="241"/>
    </location>
</feature>
<feature type="transmembrane region" description="Helical" evidence="1">
    <location>
        <begin position="102"/>
        <end position="126"/>
    </location>
</feature>
<feature type="transmembrane region" description="Helical" evidence="1">
    <location>
        <begin position="15"/>
        <end position="41"/>
    </location>
</feature>
<feature type="transmembrane region" description="Helical" evidence="1">
    <location>
        <begin position="247"/>
        <end position="270"/>
    </location>
</feature>
<accession>A0A1T4Y6T6</accession>
<dbReference type="EMBL" id="FUYH01000025">
    <property type="protein sequence ID" value="SKA97517.1"/>
    <property type="molecule type" value="Genomic_DNA"/>
</dbReference>
<keyword evidence="1" id="KW-0812">Transmembrane</keyword>
<dbReference type="InterPro" id="IPR018710">
    <property type="entry name" value="DUF2232"/>
</dbReference>
<dbReference type="RefSeq" id="WP_078697469.1">
    <property type="nucleotide sequence ID" value="NZ_FUYH01000025.1"/>
</dbReference>
<dbReference type="Gene3D" id="1.10.1760.20">
    <property type="match status" value="1"/>
</dbReference>
<dbReference type="Proteomes" id="UP000190105">
    <property type="component" value="Unassembled WGS sequence"/>
</dbReference>
<gene>
    <name evidence="2" type="ORF">SAMN05443428_12535</name>
</gene>
<evidence type="ECO:0000256" key="1">
    <source>
        <dbReference type="SAM" id="Phobius"/>
    </source>
</evidence>